<sequence>MTGTEIRTKTAKRAADAGTAAAMAKAALPAGELDSLSGGGDVFTYTPTPAAREGGSGF</sequence>
<dbReference type="Proteomes" id="UP001595528">
    <property type="component" value="Unassembled WGS sequence"/>
</dbReference>
<dbReference type="EMBL" id="JBHRTR010000054">
    <property type="protein sequence ID" value="MFC3230996.1"/>
    <property type="molecule type" value="Genomic_DNA"/>
</dbReference>
<organism evidence="2 3">
    <name type="scientific">Marinibaculum pumilum</name>
    <dbReference type="NCBI Taxonomy" id="1766165"/>
    <lineage>
        <taxon>Bacteria</taxon>
        <taxon>Pseudomonadati</taxon>
        <taxon>Pseudomonadota</taxon>
        <taxon>Alphaproteobacteria</taxon>
        <taxon>Rhodospirillales</taxon>
        <taxon>Rhodospirillaceae</taxon>
        <taxon>Marinibaculum</taxon>
    </lineage>
</organism>
<accession>A0ABV7L8M1</accession>
<dbReference type="RefSeq" id="WP_379906465.1">
    <property type="nucleotide sequence ID" value="NZ_JBHRTR010000054.1"/>
</dbReference>
<evidence type="ECO:0000313" key="3">
    <source>
        <dbReference type="Proteomes" id="UP001595528"/>
    </source>
</evidence>
<name>A0ABV7L8M1_9PROT</name>
<evidence type="ECO:0000313" key="2">
    <source>
        <dbReference type="EMBL" id="MFC3230996.1"/>
    </source>
</evidence>
<evidence type="ECO:0000256" key="1">
    <source>
        <dbReference type="SAM" id="MobiDB-lite"/>
    </source>
</evidence>
<proteinExistence type="predicted"/>
<comment type="caution">
    <text evidence="2">The sequence shown here is derived from an EMBL/GenBank/DDBJ whole genome shotgun (WGS) entry which is preliminary data.</text>
</comment>
<protein>
    <submittedName>
        <fullName evidence="2">Uncharacterized protein</fullName>
    </submittedName>
</protein>
<gene>
    <name evidence="2" type="ORF">ACFOGJ_27365</name>
</gene>
<feature type="region of interest" description="Disordered" evidence="1">
    <location>
        <begin position="34"/>
        <end position="58"/>
    </location>
</feature>
<keyword evidence="3" id="KW-1185">Reference proteome</keyword>
<reference evidence="3" key="1">
    <citation type="journal article" date="2019" name="Int. J. Syst. Evol. Microbiol.">
        <title>The Global Catalogue of Microorganisms (GCM) 10K type strain sequencing project: providing services to taxonomists for standard genome sequencing and annotation.</title>
        <authorList>
            <consortium name="The Broad Institute Genomics Platform"/>
            <consortium name="The Broad Institute Genome Sequencing Center for Infectious Disease"/>
            <person name="Wu L."/>
            <person name="Ma J."/>
        </authorList>
    </citation>
    <scope>NUCLEOTIDE SEQUENCE [LARGE SCALE GENOMIC DNA]</scope>
    <source>
        <strain evidence="3">KCTC 42964</strain>
    </source>
</reference>